<name>A0A7H0SLF1_9CORY</name>
<accession>A0A7H0SLF1</accession>
<proteinExistence type="predicted"/>
<gene>
    <name evidence="1" type="ORF">GP475_01060</name>
</gene>
<protein>
    <submittedName>
        <fullName evidence="1">Uncharacterized protein</fullName>
    </submittedName>
</protein>
<dbReference type="AlphaFoldDB" id="A0A7H0SLF1"/>
<organism evidence="1 2">
    <name type="scientific">Corynebacterium poyangense</name>
    <dbReference type="NCBI Taxonomy" id="2684405"/>
    <lineage>
        <taxon>Bacteria</taxon>
        <taxon>Bacillati</taxon>
        <taxon>Actinomycetota</taxon>
        <taxon>Actinomycetes</taxon>
        <taxon>Mycobacteriales</taxon>
        <taxon>Corynebacteriaceae</taxon>
        <taxon>Corynebacterium</taxon>
    </lineage>
</organism>
<dbReference type="KEGG" id="cpoy:GP475_01060"/>
<dbReference type="EMBL" id="CP046884">
    <property type="protein sequence ID" value="QNQ89376.1"/>
    <property type="molecule type" value="Genomic_DNA"/>
</dbReference>
<dbReference type="Proteomes" id="UP000516320">
    <property type="component" value="Chromosome"/>
</dbReference>
<evidence type="ECO:0000313" key="2">
    <source>
        <dbReference type="Proteomes" id="UP000516320"/>
    </source>
</evidence>
<dbReference type="RefSeq" id="WP_187974832.1">
    <property type="nucleotide sequence ID" value="NZ_CP046884.1"/>
</dbReference>
<keyword evidence="2" id="KW-1185">Reference proteome</keyword>
<evidence type="ECO:0000313" key="1">
    <source>
        <dbReference type="EMBL" id="QNQ89376.1"/>
    </source>
</evidence>
<reference evidence="1 2" key="1">
    <citation type="submission" date="2019-12" db="EMBL/GenBank/DDBJ databases">
        <title>Corynebacterium sp. nov., isolated from feces of the Anser Albifrons in China.</title>
        <authorList>
            <person name="Liu Q."/>
        </authorList>
    </citation>
    <scope>NUCLEOTIDE SEQUENCE [LARGE SCALE GENOMIC DNA]</scope>
    <source>
        <strain evidence="1 2">4H37-19</strain>
    </source>
</reference>
<sequence length="191" mass="21279">MDNPESFGATELKWLEHTFINLAKKSGFTKLVNAPTPFEGVIESALLNDFKSTVADARLMMATMRYPVLEPALPTVPKQTPTPGEELEQGTEPKRGATSQELFIHLGGISKPAGRFAKPRTQHLSRSRVRHCRTLLRLLSHGMRTRRSSQANVQAVKPPRGDPKVDGGIPNTRCRSARFDLVDLRIKEARK</sequence>